<name>A0AAI8YK88_9PEZI</name>
<reference evidence="6" key="1">
    <citation type="submission" date="2023-10" db="EMBL/GenBank/DDBJ databases">
        <authorList>
            <person name="Hackl T."/>
        </authorList>
    </citation>
    <scope>NUCLEOTIDE SEQUENCE</scope>
</reference>
<feature type="compositionally biased region" description="Low complexity" evidence="4">
    <location>
        <begin position="102"/>
        <end position="113"/>
    </location>
</feature>
<evidence type="ECO:0000256" key="1">
    <source>
        <dbReference type="ARBA" id="ARBA00004123"/>
    </source>
</evidence>
<evidence type="ECO:0000256" key="3">
    <source>
        <dbReference type="ARBA" id="ARBA00023242"/>
    </source>
</evidence>
<dbReference type="GO" id="GO:0008270">
    <property type="term" value="F:zinc ion binding"/>
    <property type="evidence" value="ECO:0007669"/>
    <property type="project" value="InterPro"/>
</dbReference>
<feature type="compositionally biased region" description="Low complexity" evidence="4">
    <location>
        <begin position="76"/>
        <end position="88"/>
    </location>
</feature>
<comment type="subcellular location">
    <subcellularLocation>
        <location evidence="1">Nucleus</location>
    </subcellularLocation>
</comment>
<dbReference type="GO" id="GO:0006351">
    <property type="term" value="P:DNA-templated transcription"/>
    <property type="evidence" value="ECO:0007669"/>
    <property type="project" value="InterPro"/>
</dbReference>
<dbReference type="SMART" id="SM00906">
    <property type="entry name" value="Fungal_trans"/>
    <property type="match status" value="1"/>
</dbReference>
<dbReference type="Pfam" id="PF04082">
    <property type="entry name" value="Fungal_trans"/>
    <property type="match status" value="1"/>
</dbReference>
<proteinExistence type="predicted"/>
<accession>A0AAI8YK88</accession>
<feature type="region of interest" description="Disordered" evidence="4">
    <location>
        <begin position="70"/>
        <end position="138"/>
    </location>
</feature>
<dbReference type="Pfam" id="PF00172">
    <property type="entry name" value="Zn_clus"/>
    <property type="match status" value="1"/>
</dbReference>
<evidence type="ECO:0000256" key="4">
    <source>
        <dbReference type="SAM" id="MobiDB-lite"/>
    </source>
</evidence>
<evidence type="ECO:0000259" key="5">
    <source>
        <dbReference type="PROSITE" id="PS50048"/>
    </source>
</evidence>
<dbReference type="CDD" id="cd00067">
    <property type="entry name" value="GAL4"/>
    <property type="match status" value="1"/>
</dbReference>
<evidence type="ECO:0000256" key="2">
    <source>
        <dbReference type="ARBA" id="ARBA00022723"/>
    </source>
</evidence>
<keyword evidence="2" id="KW-0479">Metal-binding</keyword>
<dbReference type="InterPro" id="IPR007219">
    <property type="entry name" value="XnlR_reg_dom"/>
</dbReference>
<feature type="domain" description="Zn(2)-C6 fungal-type" evidence="5">
    <location>
        <begin position="33"/>
        <end position="65"/>
    </location>
</feature>
<dbReference type="GO" id="GO:0003677">
    <property type="term" value="F:DNA binding"/>
    <property type="evidence" value="ECO:0007669"/>
    <property type="project" value="InterPro"/>
</dbReference>
<evidence type="ECO:0000313" key="7">
    <source>
        <dbReference type="Proteomes" id="UP001295740"/>
    </source>
</evidence>
<dbReference type="PROSITE" id="PS00463">
    <property type="entry name" value="ZN2_CY6_FUNGAL_1"/>
    <property type="match status" value="1"/>
</dbReference>
<dbReference type="Proteomes" id="UP001295740">
    <property type="component" value="Unassembled WGS sequence"/>
</dbReference>
<keyword evidence="7" id="KW-1185">Reference proteome</keyword>
<dbReference type="CDD" id="cd12148">
    <property type="entry name" value="fungal_TF_MHR"/>
    <property type="match status" value="1"/>
</dbReference>
<dbReference type="InterPro" id="IPR001138">
    <property type="entry name" value="Zn2Cys6_DnaBD"/>
</dbReference>
<comment type="caution">
    <text evidence="6">The sequence shown here is derived from an EMBL/GenBank/DDBJ whole genome shotgun (WGS) entry which is preliminary data.</text>
</comment>
<sequence length="763" mass="85256">MNPRAGGQIIDLQTTPPDEVLNKTYRRNGRIQSCEPCRKSKLKCDHVLPACKRCVKRGCADRCVYHPSPLAKSRQTRTAAPPTPSTSTNDESLSDVFVSVDTPLPGSPLTSSPEKPPPPRAAEDAAHAHRAASAPPLQTHQQAYVRVNPGFLGATSFTSIFTENLGKFGVQQMETSYLQRIPISDDRIARGCQVLSFLKNRVLVNQFVARYFEICEGAGIICPEPIMKKWLMKLQLHHGDTLRDQDPEKIRRLCELLWRNTQSPLVFNEGTSAMQWARSATGPNIRWEVIGLIAAIIGQCANTLRPSDRFLKEHNVVRPKFPRQMNDVANTCMAFCRDCEALDDLFLWLAMENAVLTSTMLGDGSYASYRESGEVVNAVIAMGLHQDVRVGKNLPFFLEQLRKRVLVQTYSCDISIASFLGRPPRMSYRYCNLTPPLDVPDSQLFQEDVDKAQILASLDSNGFNTAGRVTRTTWMKTWLGWAPRREDVLDLALGHYTSEEVLRHAEEIRKKGEEYWAGLPAYIRRFSDGEVTPAPNNPFESMLQDGIKQGFRGNDLLLQRTLIRKTGATSEKLVRTARLILDDILRISRRHDIASVFQSDMASRLAVQGLRSAAVIAVELLKQEQLPSQSKNHLLPRSRTIQDLSVFAARLGDIDPADGAFSVCDMGSKVITRILDKILSPPNEPGQVGAPHLQHDQRQGLGQVDMHLFANETGPNDGWPVPGMDCPMGGDLNMEIDVPFLSHDNDFMQWLESTVVDWEKPIG</sequence>
<keyword evidence="3" id="KW-0539">Nucleus</keyword>
<dbReference type="SMART" id="SM00066">
    <property type="entry name" value="GAL4"/>
    <property type="match status" value="1"/>
</dbReference>
<dbReference type="SUPFAM" id="SSF57701">
    <property type="entry name" value="Zn2/Cys6 DNA-binding domain"/>
    <property type="match status" value="1"/>
</dbReference>
<gene>
    <name evidence="6" type="ORF">KHLLAP_LOCUS10819</name>
</gene>
<protein>
    <submittedName>
        <fullName evidence="6">Uu.00g050540.m01.CDS01</fullName>
    </submittedName>
</protein>
<dbReference type="InterPro" id="IPR036864">
    <property type="entry name" value="Zn2-C6_fun-type_DNA-bd_sf"/>
</dbReference>
<dbReference type="PANTHER" id="PTHR31001">
    <property type="entry name" value="UNCHARACTERIZED TRANSCRIPTIONAL REGULATORY PROTEIN"/>
    <property type="match status" value="1"/>
</dbReference>
<dbReference type="EMBL" id="CAUWAG010000014">
    <property type="protein sequence ID" value="CAJ2510351.1"/>
    <property type="molecule type" value="Genomic_DNA"/>
</dbReference>
<evidence type="ECO:0000313" key="6">
    <source>
        <dbReference type="EMBL" id="CAJ2510351.1"/>
    </source>
</evidence>
<dbReference type="PROSITE" id="PS50048">
    <property type="entry name" value="ZN2_CY6_FUNGAL_2"/>
    <property type="match status" value="1"/>
</dbReference>
<dbReference type="PANTHER" id="PTHR31001:SF40">
    <property type="entry name" value="ZN(II)2CYS6 TRANSCRIPTION FACTOR (EUROFUNG)"/>
    <property type="match status" value="1"/>
</dbReference>
<dbReference type="InterPro" id="IPR050613">
    <property type="entry name" value="Sec_Metabolite_Reg"/>
</dbReference>
<dbReference type="GO" id="GO:0000981">
    <property type="term" value="F:DNA-binding transcription factor activity, RNA polymerase II-specific"/>
    <property type="evidence" value="ECO:0007669"/>
    <property type="project" value="InterPro"/>
</dbReference>
<organism evidence="6 7">
    <name type="scientific">Anthostomella pinea</name>
    <dbReference type="NCBI Taxonomy" id="933095"/>
    <lineage>
        <taxon>Eukaryota</taxon>
        <taxon>Fungi</taxon>
        <taxon>Dikarya</taxon>
        <taxon>Ascomycota</taxon>
        <taxon>Pezizomycotina</taxon>
        <taxon>Sordariomycetes</taxon>
        <taxon>Xylariomycetidae</taxon>
        <taxon>Xylariales</taxon>
        <taxon>Xylariaceae</taxon>
        <taxon>Anthostomella</taxon>
    </lineage>
</organism>
<dbReference type="AlphaFoldDB" id="A0AAI8YK88"/>
<dbReference type="Gene3D" id="4.10.240.10">
    <property type="entry name" value="Zn(2)-C6 fungal-type DNA-binding domain"/>
    <property type="match status" value="1"/>
</dbReference>
<dbReference type="GO" id="GO:0005634">
    <property type="term" value="C:nucleus"/>
    <property type="evidence" value="ECO:0007669"/>
    <property type="project" value="UniProtKB-SubCell"/>
</dbReference>